<dbReference type="InterPro" id="IPR036047">
    <property type="entry name" value="F-box-like_dom_sf"/>
</dbReference>
<dbReference type="SUPFAM" id="SSF81383">
    <property type="entry name" value="F-box domain"/>
    <property type="match status" value="1"/>
</dbReference>
<dbReference type="EMBL" id="KZ992765">
    <property type="protein sequence ID" value="RKP07105.1"/>
    <property type="molecule type" value="Genomic_DNA"/>
</dbReference>
<name>A0A4P9XMJ1_9FUNG</name>
<evidence type="ECO:0000313" key="2">
    <source>
        <dbReference type="Proteomes" id="UP000271241"/>
    </source>
</evidence>
<organism evidence="1 2">
    <name type="scientific">Thamnocephalis sphaerospora</name>
    <dbReference type="NCBI Taxonomy" id="78915"/>
    <lineage>
        <taxon>Eukaryota</taxon>
        <taxon>Fungi</taxon>
        <taxon>Fungi incertae sedis</taxon>
        <taxon>Zoopagomycota</taxon>
        <taxon>Zoopagomycotina</taxon>
        <taxon>Zoopagomycetes</taxon>
        <taxon>Zoopagales</taxon>
        <taxon>Sigmoideomycetaceae</taxon>
        <taxon>Thamnocephalis</taxon>
    </lineage>
</organism>
<accession>A0A4P9XMJ1</accession>
<dbReference type="AlphaFoldDB" id="A0A4P9XMJ1"/>
<gene>
    <name evidence="1" type="ORF">THASP1DRAFT_24683</name>
</gene>
<sequence length="196" mass="22729">MRHIPDELLEYIIDACTDEAALVVLSCTSRRLYIHVRNRQKLWRERFNDRFLQTDDNERSWMQQYMRAYQAGALGYGRSITTTATTRLSSQNDLQLDWFDVYLVTGAAEAASVVFGATMLERHAYTPNMEPPRQLLATKRTETVRASIRGSWLVIWIGRSEITAKRPVTLSHLPANCGELQPTSQYRFNGRQRREE</sequence>
<proteinExistence type="predicted"/>
<reference evidence="2" key="1">
    <citation type="journal article" date="2018" name="Nat. Microbiol.">
        <title>Leveraging single-cell genomics to expand the fungal tree of life.</title>
        <authorList>
            <person name="Ahrendt S.R."/>
            <person name="Quandt C.A."/>
            <person name="Ciobanu D."/>
            <person name="Clum A."/>
            <person name="Salamov A."/>
            <person name="Andreopoulos B."/>
            <person name="Cheng J.F."/>
            <person name="Woyke T."/>
            <person name="Pelin A."/>
            <person name="Henrissat B."/>
            <person name="Reynolds N.K."/>
            <person name="Benny G.L."/>
            <person name="Smith M.E."/>
            <person name="James T.Y."/>
            <person name="Grigoriev I.V."/>
        </authorList>
    </citation>
    <scope>NUCLEOTIDE SEQUENCE [LARGE SCALE GENOMIC DNA]</scope>
    <source>
        <strain evidence="2">RSA 1356</strain>
    </source>
</reference>
<protein>
    <recommendedName>
        <fullName evidence="3">F-box domain-containing protein</fullName>
    </recommendedName>
</protein>
<evidence type="ECO:0008006" key="3">
    <source>
        <dbReference type="Google" id="ProtNLM"/>
    </source>
</evidence>
<evidence type="ECO:0000313" key="1">
    <source>
        <dbReference type="EMBL" id="RKP07105.1"/>
    </source>
</evidence>
<keyword evidence="2" id="KW-1185">Reference proteome</keyword>
<dbReference type="Proteomes" id="UP000271241">
    <property type="component" value="Unassembled WGS sequence"/>
</dbReference>